<keyword evidence="2" id="KW-1185">Reference proteome</keyword>
<dbReference type="Proteomes" id="UP000289734">
    <property type="component" value="Unassembled WGS sequence"/>
</dbReference>
<evidence type="ECO:0000313" key="1">
    <source>
        <dbReference type="EMBL" id="RXR29358.1"/>
    </source>
</evidence>
<reference evidence="2" key="1">
    <citation type="submission" date="2019-01" db="EMBL/GenBank/DDBJ databases">
        <title>Cytophagaceae bacterium strain CAR-16.</title>
        <authorList>
            <person name="Chen W.-M."/>
        </authorList>
    </citation>
    <scope>NUCLEOTIDE SEQUENCE [LARGE SCALE GENOMIC DNA]</scope>
    <source>
        <strain evidence="2">ICH-30</strain>
    </source>
</reference>
<dbReference type="EMBL" id="SBKQ01000014">
    <property type="protein sequence ID" value="RXR29358.1"/>
    <property type="molecule type" value="Genomic_DNA"/>
</dbReference>
<protein>
    <submittedName>
        <fullName evidence="1">Uncharacterized protein</fullName>
    </submittedName>
</protein>
<evidence type="ECO:0000313" key="2">
    <source>
        <dbReference type="Proteomes" id="UP000289734"/>
    </source>
</evidence>
<proteinExistence type="predicted"/>
<name>A0A4Q1KHW5_9FLAO</name>
<gene>
    <name evidence="1" type="ORF">EQG68_12800</name>
</gene>
<dbReference type="RefSeq" id="WP_129465284.1">
    <property type="nucleotide sequence ID" value="NZ_SBKQ01000014.1"/>
</dbReference>
<comment type="caution">
    <text evidence="1">The sequence shown here is derived from an EMBL/GenBank/DDBJ whole genome shotgun (WGS) entry which is preliminary data.</text>
</comment>
<dbReference type="AlphaFoldDB" id="A0A4Q1KHW5"/>
<dbReference type="OrthoDB" id="1434343at2"/>
<organism evidence="1 2">
    <name type="scientific">Flavobacterium piscinae</name>
    <dbReference type="NCBI Taxonomy" id="2506424"/>
    <lineage>
        <taxon>Bacteria</taxon>
        <taxon>Pseudomonadati</taxon>
        <taxon>Bacteroidota</taxon>
        <taxon>Flavobacteriia</taxon>
        <taxon>Flavobacteriales</taxon>
        <taxon>Flavobacteriaceae</taxon>
        <taxon>Flavobacterium</taxon>
    </lineage>
</organism>
<accession>A0A4Q1KHW5</accession>
<sequence length="319" mass="38662">MKKIDKKNKICIYLDQFIVSNLVEENNDLWKEIRKLLEICHINNFIYCPLSHQHFFETAKKELNNAVIHDEYFRKLSDNYFFKDELFLTTQLISSLIRHNKFTVKTFLHNHDLKKFEDFYSHINQVNQVFNESINFRISRQNEIRRVLNNKNIEPKIEEKLFNIIKKNEVNLFIDRLEEYIKLKRIFIRPDNYGKHDFPNWIDQILYQLTYKHSFKENQFKILLDELKRNGFERIPTLNIRFSIGAYLTIKGKQENISDHIDIMRITNGLITSDIFFTDKRRKFEIKELNLDKLYNAKVLSGKESDLLEFREILNNLLK</sequence>